<feature type="transmembrane region" description="Helical" evidence="1">
    <location>
        <begin position="49"/>
        <end position="66"/>
    </location>
</feature>
<keyword evidence="1" id="KW-1133">Transmembrane helix</keyword>
<dbReference type="RefSeq" id="WP_208916961.1">
    <property type="nucleotide sequence ID" value="NZ_LT840184.1"/>
</dbReference>
<dbReference type="EMBL" id="LT840184">
    <property type="protein sequence ID" value="SMF92915.1"/>
    <property type="molecule type" value="Genomic_DNA"/>
</dbReference>
<name>A0A1X7HVT2_9BACL</name>
<feature type="transmembrane region" description="Helical" evidence="1">
    <location>
        <begin position="16"/>
        <end position="37"/>
    </location>
</feature>
<dbReference type="AlphaFoldDB" id="A0A1X7HVT2"/>
<evidence type="ECO:0000313" key="3">
    <source>
        <dbReference type="Proteomes" id="UP000192940"/>
    </source>
</evidence>
<reference evidence="2 3" key="1">
    <citation type="submission" date="2017-04" db="EMBL/GenBank/DDBJ databases">
        <authorList>
            <person name="Afonso C.L."/>
            <person name="Miller P.J."/>
            <person name="Scott M.A."/>
            <person name="Spackman E."/>
            <person name="Goraichik I."/>
            <person name="Dimitrov K.M."/>
            <person name="Suarez D.L."/>
            <person name="Swayne D.E."/>
        </authorList>
    </citation>
    <scope>NUCLEOTIDE SEQUENCE [LARGE SCALE GENOMIC DNA]</scope>
    <source>
        <strain evidence="2 3">N3/975</strain>
    </source>
</reference>
<gene>
    <name evidence="2" type="ORF">SAMN05661091_6096</name>
</gene>
<evidence type="ECO:0000313" key="2">
    <source>
        <dbReference type="EMBL" id="SMF92915.1"/>
    </source>
</evidence>
<accession>A0A1X7HVT2</accession>
<keyword evidence="1" id="KW-0812">Transmembrane</keyword>
<keyword evidence="3" id="KW-1185">Reference proteome</keyword>
<keyword evidence="1" id="KW-0472">Membrane</keyword>
<sequence length="148" mass="16707">MLVAGISKLESKRRRFLVGLTIGFIIWQVPYLASYFTSGKNHISLSGGWSTWVSVAGSIIWAYSLIRMQLGSWLLRKNREMAKALNDEYIQLIWTRSFAAGFWVLMAAIAVLFTFSLWIDISTGFVLHAALFTGIVSSLLAYLSFEKE</sequence>
<protein>
    <submittedName>
        <fullName evidence="2">Uncharacterized protein</fullName>
    </submittedName>
</protein>
<organism evidence="2 3">
    <name type="scientific">Paenibacillus uliginis N3/975</name>
    <dbReference type="NCBI Taxonomy" id="1313296"/>
    <lineage>
        <taxon>Bacteria</taxon>
        <taxon>Bacillati</taxon>
        <taxon>Bacillota</taxon>
        <taxon>Bacilli</taxon>
        <taxon>Bacillales</taxon>
        <taxon>Paenibacillaceae</taxon>
        <taxon>Paenibacillus</taxon>
    </lineage>
</organism>
<evidence type="ECO:0000256" key="1">
    <source>
        <dbReference type="SAM" id="Phobius"/>
    </source>
</evidence>
<feature type="transmembrane region" description="Helical" evidence="1">
    <location>
        <begin position="98"/>
        <end position="119"/>
    </location>
</feature>
<proteinExistence type="predicted"/>
<feature type="transmembrane region" description="Helical" evidence="1">
    <location>
        <begin position="125"/>
        <end position="145"/>
    </location>
</feature>
<dbReference type="Proteomes" id="UP000192940">
    <property type="component" value="Chromosome I"/>
</dbReference>